<evidence type="ECO:0000313" key="2">
    <source>
        <dbReference type="EMBL" id="MCR1232700.1"/>
    </source>
</evidence>
<gene>
    <name evidence="1" type="ORF">ERS132410_01054</name>
    <name evidence="2" type="ORF">NQD44_06165</name>
</gene>
<name>A0A0Z8ESK7_STRSU</name>
<proteinExistence type="predicted"/>
<protein>
    <submittedName>
        <fullName evidence="1">Uncharacterized protein</fullName>
    </submittedName>
</protein>
<dbReference type="EMBL" id="FIGO01000005">
    <property type="protein sequence ID" value="CYU78550.1"/>
    <property type="molecule type" value="Genomic_DNA"/>
</dbReference>
<organism evidence="1 3">
    <name type="scientific">Streptococcus suis</name>
    <dbReference type="NCBI Taxonomy" id="1307"/>
    <lineage>
        <taxon>Bacteria</taxon>
        <taxon>Bacillati</taxon>
        <taxon>Bacillota</taxon>
        <taxon>Bacilli</taxon>
        <taxon>Lactobacillales</taxon>
        <taxon>Streptococcaceae</taxon>
        <taxon>Streptococcus</taxon>
    </lineage>
</organism>
<sequence>MIELIKSVNDQLHKLAVRKNISWKDSESEQEFLKIINEELPKHQEWIKEGISMLENTKNDDANLALSKIVVGFRNIYLDFEAVDELLIKFSQEYSQR</sequence>
<accession>A0A0Z8ESK7</accession>
<dbReference type="AlphaFoldDB" id="A0A0Z8ESK7"/>
<reference evidence="2" key="2">
    <citation type="submission" date="2022-07" db="EMBL/GenBank/DDBJ databases">
        <authorList>
            <person name="Peng Z."/>
        </authorList>
    </citation>
    <scope>NUCLEOTIDE SEQUENCE</scope>
    <source>
        <strain evidence="2">2022WUSS069</strain>
    </source>
</reference>
<dbReference type="Proteomes" id="UP001206089">
    <property type="component" value="Unassembled WGS sequence"/>
</dbReference>
<evidence type="ECO:0000313" key="3">
    <source>
        <dbReference type="Proteomes" id="UP000073485"/>
    </source>
</evidence>
<dbReference type="EMBL" id="JANJPK010000014">
    <property type="protein sequence ID" value="MCR1232700.1"/>
    <property type="molecule type" value="Genomic_DNA"/>
</dbReference>
<reference evidence="1 3" key="1">
    <citation type="submission" date="2016-02" db="EMBL/GenBank/DDBJ databases">
        <authorList>
            <consortium name="Pathogen Informatics"/>
        </authorList>
    </citation>
    <scope>NUCLEOTIDE SEQUENCE [LARGE SCALE GENOMIC DNA]</scope>
    <source>
        <strain evidence="1 3">LSS48</strain>
    </source>
</reference>
<evidence type="ECO:0000313" key="1">
    <source>
        <dbReference type="EMBL" id="CYU78550.1"/>
    </source>
</evidence>
<dbReference type="Proteomes" id="UP000073485">
    <property type="component" value="Unassembled WGS sequence"/>
</dbReference>
<dbReference type="RefSeq" id="WP_044752175.1">
    <property type="nucleotide sequence ID" value="NZ_CEHU01000059.1"/>
</dbReference>